<dbReference type="InterPro" id="IPR050377">
    <property type="entry name" value="Radical_SAM_PqqE_MftC-like"/>
</dbReference>
<protein>
    <submittedName>
        <fullName evidence="6">7-carboxy-7-deazaguanine synthase</fullName>
        <ecNumber evidence="6">4.3.99.3</ecNumber>
    </submittedName>
</protein>
<dbReference type="EMBL" id="VSSQ01000109">
    <property type="protein sequence ID" value="MPL77747.1"/>
    <property type="molecule type" value="Genomic_DNA"/>
</dbReference>
<comment type="caution">
    <text evidence="6">The sequence shown here is derived from an EMBL/GenBank/DDBJ whole genome shotgun (WGS) entry which is preliminary data.</text>
</comment>
<evidence type="ECO:0000256" key="4">
    <source>
        <dbReference type="ARBA" id="ARBA00023014"/>
    </source>
</evidence>
<evidence type="ECO:0000256" key="2">
    <source>
        <dbReference type="ARBA" id="ARBA00022723"/>
    </source>
</evidence>
<dbReference type="InterPro" id="IPR023885">
    <property type="entry name" value="4Fe4S-binding_SPASM_dom"/>
</dbReference>
<proteinExistence type="predicted"/>
<dbReference type="PANTHER" id="PTHR11228:SF34">
    <property type="entry name" value="TUNGSTEN-CONTAINING ALDEHYDE FERREDOXIN OXIDOREDUCTASE COFACTOR MODIFYING PROTEIN"/>
    <property type="match status" value="1"/>
</dbReference>
<feature type="domain" description="Radical SAM core" evidence="5">
    <location>
        <begin position="83"/>
        <end position="309"/>
    </location>
</feature>
<keyword evidence="1" id="KW-0949">S-adenosyl-L-methionine</keyword>
<organism evidence="6">
    <name type="scientific">bioreactor metagenome</name>
    <dbReference type="NCBI Taxonomy" id="1076179"/>
    <lineage>
        <taxon>unclassified sequences</taxon>
        <taxon>metagenomes</taxon>
        <taxon>ecological metagenomes</taxon>
    </lineage>
</organism>
<reference evidence="6" key="1">
    <citation type="submission" date="2019-08" db="EMBL/GenBank/DDBJ databases">
        <authorList>
            <person name="Kucharzyk K."/>
            <person name="Murdoch R.W."/>
            <person name="Higgins S."/>
            <person name="Loffler F."/>
        </authorList>
    </citation>
    <scope>NUCLEOTIDE SEQUENCE</scope>
</reference>
<dbReference type="PROSITE" id="PS51918">
    <property type="entry name" value="RADICAL_SAM"/>
    <property type="match status" value="1"/>
</dbReference>
<dbReference type="EC" id="4.3.99.3" evidence="6"/>
<dbReference type="InterPro" id="IPR058240">
    <property type="entry name" value="rSAM_sf"/>
</dbReference>
<sequence length="310" mass="35213">MTEYCPHLWKTVTIDHKGDVFHCCKINPLNLGSIYEKHLSERLNTPEIQSVREKSLHGTLPCYADCNLIRKPCDAASDLTKACDYNRLTDLYVDFGMKCNICCVMCKQREKYKTDKRGLTCAILKKNIDYSPFQHIYLQGGEPLYIEECLKFMDYLSSIGKKYSLLTNGLLIPDSMAKKLASNADLISISLNAATKNTHEIVNEGSSWEKVLENIASVRQYRQEYGTSLSINGRMTLTVHALPEIPLFLKSFEEFGFDTVNFGYDLATVPKYLEGHPDFKKNLSAQIKEVLGNADRKKVDTLRLEQLGLI</sequence>
<accession>A0A644UFJ7</accession>
<dbReference type="SFLD" id="SFLDG01067">
    <property type="entry name" value="SPASM/twitch_domain_containing"/>
    <property type="match status" value="1"/>
</dbReference>
<dbReference type="InterPro" id="IPR013785">
    <property type="entry name" value="Aldolase_TIM"/>
</dbReference>
<keyword evidence="4" id="KW-0411">Iron-sulfur</keyword>
<dbReference type="Pfam" id="PF13186">
    <property type="entry name" value="SPASM"/>
    <property type="match status" value="1"/>
</dbReference>
<dbReference type="Gene3D" id="3.20.20.70">
    <property type="entry name" value="Aldolase class I"/>
    <property type="match status" value="2"/>
</dbReference>
<dbReference type="GO" id="GO:0051536">
    <property type="term" value="F:iron-sulfur cluster binding"/>
    <property type="evidence" value="ECO:0007669"/>
    <property type="project" value="UniProtKB-KW"/>
</dbReference>
<evidence type="ECO:0000256" key="3">
    <source>
        <dbReference type="ARBA" id="ARBA00023004"/>
    </source>
</evidence>
<dbReference type="InterPro" id="IPR007197">
    <property type="entry name" value="rSAM"/>
</dbReference>
<dbReference type="GO" id="GO:0046872">
    <property type="term" value="F:metal ion binding"/>
    <property type="evidence" value="ECO:0007669"/>
    <property type="project" value="UniProtKB-KW"/>
</dbReference>
<dbReference type="AlphaFoldDB" id="A0A644UFJ7"/>
<dbReference type="PANTHER" id="PTHR11228">
    <property type="entry name" value="RADICAL SAM DOMAIN PROTEIN"/>
    <property type="match status" value="1"/>
</dbReference>
<evidence type="ECO:0000313" key="6">
    <source>
        <dbReference type="EMBL" id="MPL77747.1"/>
    </source>
</evidence>
<dbReference type="SFLD" id="SFLDS00029">
    <property type="entry name" value="Radical_SAM"/>
    <property type="match status" value="1"/>
</dbReference>
<dbReference type="CDD" id="cd21109">
    <property type="entry name" value="SPASM"/>
    <property type="match status" value="1"/>
</dbReference>
<name>A0A644UFJ7_9ZZZZ</name>
<dbReference type="SUPFAM" id="SSF102114">
    <property type="entry name" value="Radical SAM enzymes"/>
    <property type="match status" value="2"/>
</dbReference>
<keyword evidence="3" id="KW-0408">Iron</keyword>
<evidence type="ECO:0000256" key="1">
    <source>
        <dbReference type="ARBA" id="ARBA00022691"/>
    </source>
</evidence>
<dbReference type="GO" id="GO:0016829">
    <property type="term" value="F:lyase activity"/>
    <property type="evidence" value="ECO:0007669"/>
    <property type="project" value="UniProtKB-KW"/>
</dbReference>
<dbReference type="Pfam" id="PF04055">
    <property type="entry name" value="Radical_SAM"/>
    <property type="match status" value="1"/>
</dbReference>
<evidence type="ECO:0000259" key="5">
    <source>
        <dbReference type="PROSITE" id="PS51918"/>
    </source>
</evidence>
<gene>
    <name evidence="6" type="primary">queE_13</name>
    <name evidence="6" type="ORF">SDC9_23607</name>
</gene>
<keyword evidence="2" id="KW-0479">Metal-binding</keyword>
<keyword evidence="6" id="KW-0456">Lyase</keyword>